<gene>
    <name evidence="2" type="ORF">DNK49_20725</name>
</gene>
<organism evidence="2 3">
    <name type="scientific">Parazoarcus communis SWub3 = DSM 12120</name>
    <dbReference type="NCBI Taxonomy" id="1121029"/>
    <lineage>
        <taxon>Bacteria</taxon>
        <taxon>Pseudomonadati</taxon>
        <taxon>Pseudomonadota</taxon>
        <taxon>Betaproteobacteria</taxon>
        <taxon>Rhodocyclales</taxon>
        <taxon>Zoogloeaceae</taxon>
        <taxon>Parazoarcus</taxon>
    </lineage>
</organism>
<protein>
    <submittedName>
        <fullName evidence="2">Transporter</fullName>
    </submittedName>
</protein>
<dbReference type="RefSeq" id="WP_110529336.1">
    <property type="nucleotide sequence ID" value="NZ_QKOE01000025.1"/>
</dbReference>
<comment type="caution">
    <text evidence="2">The sequence shown here is derived from an EMBL/GenBank/DDBJ whole genome shotgun (WGS) entry which is preliminary data.</text>
</comment>
<keyword evidence="3" id="KW-1185">Reference proteome</keyword>
<feature type="signal peptide" evidence="1">
    <location>
        <begin position="1"/>
        <end position="21"/>
    </location>
</feature>
<dbReference type="AlphaFoldDB" id="A0A323UQC2"/>
<evidence type="ECO:0000256" key="1">
    <source>
        <dbReference type="SAM" id="SignalP"/>
    </source>
</evidence>
<reference evidence="2 3" key="1">
    <citation type="submission" date="2018-06" db="EMBL/GenBank/DDBJ databases">
        <title>Azoarcus communis strain SWub3 genome.</title>
        <authorList>
            <person name="Zorraquino Salvo V."/>
            <person name="Toubiana D."/>
            <person name="Blumwald E."/>
        </authorList>
    </citation>
    <scope>NUCLEOTIDE SEQUENCE [LARGE SCALE GENOMIC DNA]</scope>
    <source>
        <strain evidence="2 3">SWub3</strain>
    </source>
</reference>
<proteinExistence type="predicted"/>
<keyword evidence="1" id="KW-0732">Signal</keyword>
<name>A0A323UQC2_9RHOO</name>
<dbReference type="Pfam" id="PF13557">
    <property type="entry name" value="Phenol_MetA_deg"/>
    <property type="match status" value="1"/>
</dbReference>
<accession>A0A323UQC2</accession>
<evidence type="ECO:0000313" key="3">
    <source>
        <dbReference type="Proteomes" id="UP000248259"/>
    </source>
</evidence>
<dbReference type="InterPro" id="IPR025737">
    <property type="entry name" value="FApF"/>
</dbReference>
<sequence>MKQTLRGLAALVALTSGVAHADVKPDAGDYQAAPPGTDLLLLYYQHHEADKAYSRGKRVADKLDLELDVGLLRYVHFTRWGDYIVDPQVILPFGQQRVGLADSKTSGIGDLIFGGTLWTIADFERGEHLGWSVFITAPTGSDKNRGFALSQNRWAADFQVGYVRKLAPKWSVDAIGEVEFYEDDRKTGSQRDPLLQIHTHLRHHVSDATHLAVSYRHNWGARERLSGTTLASERNNGNLTLTWASFIAPTWQVQLQYSHDTQVREGPLTRGIQTRLLKIF</sequence>
<evidence type="ECO:0000313" key="2">
    <source>
        <dbReference type="EMBL" id="PZA14629.1"/>
    </source>
</evidence>
<dbReference type="OrthoDB" id="191143at2"/>
<feature type="chain" id="PRO_5016451768" evidence="1">
    <location>
        <begin position="22"/>
        <end position="280"/>
    </location>
</feature>
<dbReference type="Proteomes" id="UP000248259">
    <property type="component" value="Unassembled WGS sequence"/>
</dbReference>
<dbReference type="EMBL" id="QKOE01000025">
    <property type="protein sequence ID" value="PZA14629.1"/>
    <property type="molecule type" value="Genomic_DNA"/>
</dbReference>